<dbReference type="GO" id="GO:0016787">
    <property type="term" value="F:hydrolase activity"/>
    <property type="evidence" value="ECO:0007669"/>
    <property type="project" value="UniProtKB-KW"/>
</dbReference>
<protein>
    <recommendedName>
        <fullName evidence="3">AB hydrolase-1 domain-containing protein</fullName>
    </recommendedName>
</protein>
<dbReference type="PRINTS" id="PR00111">
    <property type="entry name" value="ABHYDROLASE"/>
</dbReference>
<dbReference type="InterPro" id="IPR029058">
    <property type="entry name" value="AB_hydrolase_fold"/>
</dbReference>
<dbReference type="Gene3D" id="3.40.50.1820">
    <property type="entry name" value="alpha/beta hydrolase"/>
    <property type="match status" value="1"/>
</dbReference>
<feature type="domain" description="AB hydrolase-1" evidence="3">
    <location>
        <begin position="40"/>
        <end position="315"/>
    </location>
</feature>
<dbReference type="InterPro" id="IPR000073">
    <property type="entry name" value="AB_hydrolase_1"/>
</dbReference>
<evidence type="ECO:0000259" key="3">
    <source>
        <dbReference type="Pfam" id="PF00561"/>
    </source>
</evidence>
<dbReference type="AlphaFoldDB" id="A0A0B7JKA1"/>
<evidence type="ECO:0000256" key="2">
    <source>
        <dbReference type="ARBA" id="ARBA00038334"/>
    </source>
</evidence>
<dbReference type="InterPro" id="IPR000639">
    <property type="entry name" value="Epox_hydrolase-like"/>
</dbReference>
<dbReference type="SUPFAM" id="SSF53474">
    <property type="entry name" value="alpha/beta-Hydrolases"/>
    <property type="match status" value="1"/>
</dbReference>
<sequence length="345" mass="38598">MSAADKLTPGDTRVKYETAQIRGKTYSYMLGEPEGQPKDTIVLVHGFPDIGFGWRCQIPYLISLGLRVVVPDMLGYGGTDAPAEIEPYSLKSVSDDLAELARKFVGEDGQIILGGHDWGGAVVWRLPLWHPKLIKGVFSVCTPFPPPRSEYHDLKDVIALGILTNFKYQLQFRGPETEANIQGEEKLRQFFTCMFGGRTSDGEPAFDVSKGILFDKLDSLKPSPLLSKEELEYYVKKYAAHPAPELHGPLNWYRTAKLNFEEDRPLAETPTVLEMPSLLVTAEKDTALPPEMARNMDKHFKDLTKKSVNASHWALTQAGPQVNEYIGEWIKSSVWEEALPTKSSL</sequence>
<keyword evidence="1" id="KW-0378">Hydrolase</keyword>
<gene>
    <name evidence="4" type="ORF">BN869_000001323_1</name>
</gene>
<dbReference type="Pfam" id="PF00561">
    <property type="entry name" value="Abhydrolase_1"/>
    <property type="match status" value="1"/>
</dbReference>
<comment type="similarity">
    <text evidence="2">Belongs to the AB hydrolase superfamily. Epoxide hydrolase family.</text>
</comment>
<dbReference type="PANTHER" id="PTHR43329">
    <property type="entry name" value="EPOXIDE HYDROLASE"/>
    <property type="match status" value="1"/>
</dbReference>
<name>A0A0B7JKA1_BIOOC</name>
<organism evidence="4">
    <name type="scientific">Bionectria ochroleuca</name>
    <name type="common">Gliocladium roseum</name>
    <dbReference type="NCBI Taxonomy" id="29856"/>
    <lineage>
        <taxon>Eukaryota</taxon>
        <taxon>Fungi</taxon>
        <taxon>Dikarya</taxon>
        <taxon>Ascomycota</taxon>
        <taxon>Pezizomycotina</taxon>
        <taxon>Sordariomycetes</taxon>
        <taxon>Hypocreomycetidae</taxon>
        <taxon>Hypocreales</taxon>
        <taxon>Bionectriaceae</taxon>
        <taxon>Clonostachys</taxon>
    </lineage>
</organism>
<reference evidence="4" key="1">
    <citation type="submission" date="2015-01" db="EMBL/GenBank/DDBJ databases">
        <authorList>
            <person name="Durling Mikael"/>
        </authorList>
    </citation>
    <scope>NUCLEOTIDE SEQUENCE</scope>
</reference>
<accession>A0A0B7JKA1</accession>
<dbReference type="EMBL" id="CDPU01000002">
    <property type="protein sequence ID" value="CEO45268.1"/>
    <property type="molecule type" value="Genomic_DNA"/>
</dbReference>
<evidence type="ECO:0000256" key="1">
    <source>
        <dbReference type="ARBA" id="ARBA00022801"/>
    </source>
</evidence>
<dbReference type="PRINTS" id="PR00412">
    <property type="entry name" value="EPOXHYDRLASE"/>
</dbReference>
<proteinExistence type="inferred from homology"/>
<evidence type="ECO:0000313" key="4">
    <source>
        <dbReference type="EMBL" id="CEO45268.1"/>
    </source>
</evidence>